<dbReference type="SMART" id="SM00091">
    <property type="entry name" value="PAS"/>
    <property type="match status" value="1"/>
</dbReference>
<keyword evidence="8" id="KW-0175">Coiled coil</keyword>
<dbReference type="SUPFAM" id="SSF52540">
    <property type="entry name" value="P-loop containing nucleoside triphosphate hydrolases"/>
    <property type="match status" value="1"/>
</dbReference>
<dbReference type="eggNOG" id="COG3829">
    <property type="taxonomic scope" value="Bacteria"/>
</dbReference>
<dbReference type="GO" id="GO:0003677">
    <property type="term" value="F:DNA binding"/>
    <property type="evidence" value="ECO:0007669"/>
    <property type="project" value="UniProtKB-KW"/>
</dbReference>
<dbReference type="InterPro" id="IPR058031">
    <property type="entry name" value="AAA_lid_NorR"/>
</dbReference>
<dbReference type="RefSeq" id="WP_015262938.1">
    <property type="nucleotide sequence ID" value="NC_019903.1"/>
</dbReference>
<dbReference type="Pfam" id="PF25601">
    <property type="entry name" value="AAA_lid_14"/>
    <property type="match status" value="1"/>
</dbReference>
<keyword evidence="2" id="KW-0058">Aromatic hydrocarbons catabolism</keyword>
<feature type="domain" description="Sigma-54 factor interaction" evidence="9">
    <location>
        <begin position="152"/>
        <end position="381"/>
    </location>
</feature>
<evidence type="ECO:0000256" key="3">
    <source>
        <dbReference type="ARBA" id="ARBA00022840"/>
    </source>
</evidence>
<dbReference type="InterPro" id="IPR030828">
    <property type="entry name" value="HTH_TyrR"/>
</dbReference>
<dbReference type="PANTHER" id="PTHR32071:SF57">
    <property type="entry name" value="C4-DICARBOXYLATE TRANSPORT TRANSCRIPTIONAL REGULATORY PROTEIN DCTD"/>
    <property type="match status" value="1"/>
</dbReference>
<dbReference type="NCBIfam" id="TIGR00229">
    <property type="entry name" value="sensory_box"/>
    <property type="match status" value="1"/>
</dbReference>
<keyword evidence="1" id="KW-0547">Nucleotide-binding</keyword>
<evidence type="ECO:0000256" key="7">
    <source>
        <dbReference type="ARBA" id="ARBA00029500"/>
    </source>
</evidence>
<dbReference type="InterPro" id="IPR009057">
    <property type="entry name" value="Homeodomain-like_sf"/>
</dbReference>
<feature type="coiled-coil region" evidence="8">
    <location>
        <begin position="112"/>
        <end position="146"/>
    </location>
</feature>
<dbReference type="EMBL" id="CP003344">
    <property type="protein sequence ID" value="AGA69967.1"/>
    <property type="molecule type" value="Genomic_DNA"/>
</dbReference>
<dbReference type="InterPro" id="IPR002078">
    <property type="entry name" value="Sigma_54_int"/>
</dbReference>
<feature type="domain" description="PAS" evidence="10">
    <location>
        <begin position="10"/>
        <end position="55"/>
    </location>
</feature>
<dbReference type="OrthoDB" id="9803970at2"/>
<dbReference type="CDD" id="cd00130">
    <property type="entry name" value="PAS"/>
    <property type="match status" value="1"/>
</dbReference>
<keyword evidence="13" id="KW-1185">Reference proteome</keyword>
<dbReference type="Gene3D" id="3.40.50.300">
    <property type="entry name" value="P-loop containing nucleotide triphosphate hydrolases"/>
    <property type="match status" value="1"/>
</dbReference>
<evidence type="ECO:0000256" key="4">
    <source>
        <dbReference type="ARBA" id="ARBA00023015"/>
    </source>
</evidence>
<sequence length="463" mass="52586">MAIEQDAQKLNKELNDIIDSVDDGIVVADANCYIVRANKAYQRMTGITAKEFVGKHVGVLLQEGYMNISVTEMVLKRKTRVNVIDIRNSKEFLFTGNPIFDESGEISLVVTAVRDVSELEKLKSQLAKFEEEKDTYLQELEHFRSQQPFKKIITRNPQMQEKIDMAHYVAKVDSTVLILGESGVGKELFAQLIHRASKRSKGPFIKINCGAVPPSLIESEFFGYDSGAFTGALKDGKPGLFELANGGTLFLDEVGELPLDLQVKILRSIQDKEIVRLGGKKAIKLDVRIVSATNRDLEEMIKEKLFREDLYYRLKVVPILIPPLRQRKDDILPLVTEFLNHFNKNYSLQKWIHPDVIGLLLEYDWPGNIRELENMIERLIVTSRADCIGEENIDQLSLANLRQSGRKPALLNEYLEYEEKKMITEAYQMTNSTRRAAKLLGISQSALVKKMKKYAIKASTTQS</sequence>
<dbReference type="PROSITE" id="PS00688">
    <property type="entry name" value="SIGMA54_INTERACT_3"/>
    <property type="match status" value="1"/>
</dbReference>
<dbReference type="PANTHER" id="PTHR32071">
    <property type="entry name" value="TRANSCRIPTIONAL REGULATORY PROTEIN"/>
    <property type="match status" value="1"/>
</dbReference>
<reference evidence="13" key="1">
    <citation type="submission" date="2012-02" db="EMBL/GenBank/DDBJ databases">
        <title>Complete sequence of Desulfitobacterium dichloroeliminans LMG P-21439.</title>
        <authorList>
            <person name="Lucas S."/>
            <person name="Han J."/>
            <person name="Lapidus A."/>
            <person name="Cheng J.-F."/>
            <person name="Goodwin L."/>
            <person name="Pitluck S."/>
            <person name="Peters L."/>
            <person name="Ovchinnikova G."/>
            <person name="Teshima H."/>
            <person name="Detter J.C."/>
            <person name="Han C."/>
            <person name="Tapia R."/>
            <person name="Land M."/>
            <person name="Hauser L."/>
            <person name="Kyrpides N."/>
            <person name="Ivanova N."/>
            <person name="Pagani I."/>
            <person name="Kruse T."/>
            <person name="de Vos W.M."/>
            <person name="Boon N."/>
            <person name="Smidt H."/>
            <person name="Woyke T."/>
        </authorList>
    </citation>
    <scope>NUCLEOTIDE SEQUENCE [LARGE SCALE GENOMIC DNA]</scope>
    <source>
        <strain evidence="13">LMG P-21439 / DCA1</strain>
    </source>
</reference>
<feature type="domain" description="PAC" evidence="11">
    <location>
        <begin position="77"/>
        <end position="128"/>
    </location>
</feature>
<dbReference type="InterPro" id="IPR025943">
    <property type="entry name" value="Sigma_54_int_dom_ATP-bd_2"/>
</dbReference>
<dbReference type="PROSITE" id="PS00676">
    <property type="entry name" value="SIGMA54_INTERACT_2"/>
    <property type="match status" value="1"/>
</dbReference>
<evidence type="ECO:0000256" key="6">
    <source>
        <dbReference type="ARBA" id="ARBA00023163"/>
    </source>
</evidence>
<dbReference type="SUPFAM" id="SSF55785">
    <property type="entry name" value="PYP-like sensor domain (PAS domain)"/>
    <property type="match status" value="1"/>
</dbReference>
<dbReference type="KEGG" id="ddl:Desdi_2547"/>
<dbReference type="InterPro" id="IPR027417">
    <property type="entry name" value="P-loop_NTPase"/>
</dbReference>
<protein>
    <recommendedName>
        <fullName evidence="7">HTH-type transcriptional regulatory protein TyrR</fullName>
    </recommendedName>
</protein>
<evidence type="ECO:0000259" key="9">
    <source>
        <dbReference type="PROSITE" id="PS50045"/>
    </source>
</evidence>
<keyword evidence="6" id="KW-0804">Transcription</keyword>
<dbReference type="InterPro" id="IPR003593">
    <property type="entry name" value="AAA+_ATPase"/>
</dbReference>
<dbReference type="InterPro" id="IPR000014">
    <property type="entry name" value="PAS"/>
</dbReference>
<dbReference type="GO" id="GO:0006355">
    <property type="term" value="P:regulation of DNA-templated transcription"/>
    <property type="evidence" value="ECO:0007669"/>
    <property type="project" value="InterPro"/>
</dbReference>
<dbReference type="Pfam" id="PF18024">
    <property type="entry name" value="HTH_50"/>
    <property type="match status" value="1"/>
</dbReference>
<dbReference type="PROSITE" id="PS50112">
    <property type="entry name" value="PAS"/>
    <property type="match status" value="1"/>
</dbReference>
<dbReference type="Gene3D" id="3.30.450.20">
    <property type="entry name" value="PAS domain"/>
    <property type="match status" value="1"/>
</dbReference>
<name>L0F9T5_DESDL</name>
<evidence type="ECO:0000256" key="2">
    <source>
        <dbReference type="ARBA" id="ARBA00022797"/>
    </source>
</evidence>
<evidence type="ECO:0000256" key="1">
    <source>
        <dbReference type="ARBA" id="ARBA00022741"/>
    </source>
</evidence>
<dbReference type="Gene3D" id="1.10.8.60">
    <property type="match status" value="1"/>
</dbReference>
<evidence type="ECO:0000259" key="10">
    <source>
        <dbReference type="PROSITE" id="PS50112"/>
    </source>
</evidence>
<dbReference type="PROSITE" id="PS50045">
    <property type="entry name" value="SIGMA54_INTERACT_4"/>
    <property type="match status" value="1"/>
</dbReference>
<dbReference type="STRING" id="871963.Desdi_2547"/>
<dbReference type="PROSITE" id="PS50113">
    <property type="entry name" value="PAC"/>
    <property type="match status" value="1"/>
</dbReference>
<dbReference type="Proteomes" id="UP000010797">
    <property type="component" value="Chromosome"/>
</dbReference>
<dbReference type="HOGENOM" id="CLU_000445_0_6_9"/>
<keyword evidence="4" id="KW-0805">Transcription regulation</keyword>
<dbReference type="Pfam" id="PF00158">
    <property type="entry name" value="Sigma54_activat"/>
    <property type="match status" value="1"/>
</dbReference>
<keyword evidence="5" id="KW-0238">DNA-binding</keyword>
<dbReference type="Pfam" id="PF13426">
    <property type="entry name" value="PAS_9"/>
    <property type="match status" value="1"/>
</dbReference>
<evidence type="ECO:0000313" key="12">
    <source>
        <dbReference type="EMBL" id="AGA69967.1"/>
    </source>
</evidence>
<dbReference type="InterPro" id="IPR000700">
    <property type="entry name" value="PAS-assoc_C"/>
</dbReference>
<evidence type="ECO:0000259" key="11">
    <source>
        <dbReference type="PROSITE" id="PS50113"/>
    </source>
</evidence>
<dbReference type="PROSITE" id="PS00675">
    <property type="entry name" value="SIGMA54_INTERACT_1"/>
    <property type="match status" value="1"/>
</dbReference>
<evidence type="ECO:0000256" key="8">
    <source>
        <dbReference type="SAM" id="Coils"/>
    </source>
</evidence>
<dbReference type="SUPFAM" id="SSF46689">
    <property type="entry name" value="Homeodomain-like"/>
    <property type="match status" value="1"/>
</dbReference>
<dbReference type="InterPro" id="IPR035965">
    <property type="entry name" value="PAS-like_dom_sf"/>
</dbReference>
<evidence type="ECO:0000313" key="13">
    <source>
        <dbReference type="Proteomes" id="UP000010797"/>
    </source>
</evidence>
<dbReference type="CDD" id="cd00009">
    <property type="entry name" value="AAA"/>
    <property type="match status" value="1"/>
</dbReference>
<dbReference type="GO" id="GO:0005524">
    <property type="term" value="F:ATP binding"/>
    <property type="evidence" value="ECO:0007669"/>
    <property type="project" value="UniProtKB-KW"/>
</dbReference>
<dbReference type="FunFam" id="3.40.50.300:FF:000006">
    <property type="entry name" value="DNA-binding transcriptional regulator NtrC"/>
    <property type="match status" value="1"/>
</dbReference>
<accession>L0F9T5</accession>
<dbReference type="AlphaFoldDB" id="L0F9T5"/>
<keyword evidence="3" id="KW-0067">ATP-binding</keyword>
<dbReference type="InterPro" id="IPR025662">
    <property type="entry name" value="Sigma_54_int_dom_ATP-bd_1"/>
</dbReference>
<gene>
    <name evidence="12" type="ordered locus">Desdi_2547</name>
</gene>
<dbReference type="Gene3D" id="1.10.10.60">
    <property type="entry name" value="Homeodomain-like"/>
    <property type="match status" value="1"/>
</dbReference>
<evidence type="ECO:0000256" key="5">
    <source>
        <dbReference type="ARBA" id="ARBA00023125"/>
    </source>
</evidence>
<dbReference type="SMART" id="SM00382">
    <property type="entry name" value="AAA"/>
    <property type="match status" value="1"/>
</dbReference>
<proteinExistence type="predicted"/>
<dbReference type="InterPro" id="IPR025944">
    <property type="entry name" value="Sigma_54_int_dom_CS"/>
</dbReference>
<organism evidence="12 13">
    <name type="scientific">Desulfitobacterium dichloroeliminans (strain LMG P-21439 / DCA1)</name>
    <dbReference type="NCBI Taxonomy" id="871963"/>
    <lineage>
        <taxon>Bacteria</taxon>
        <taxon>Bacillati</taxon>
        <taxon>Bacillota</taxon>
        <taxon>Clostridia</taxon>
        <taxon>Eubacteriales</taxon>
        <taxon>Desulfitobacteriaceae</taxon>
        <taxon>Desulfitobacterium</taxon>
    </lineage>
</organism>